<proteinExistence type="predicted"/>
<evidence type="ECO:0000313" key="4">
    <source>
        <dbReference type="Proteomes" id="UP000245468"/>
    </source>
</evidence>
<dbReference type="CDD" id="cd02440">
    <property type="entry name" value="AdoMet_MTases"/>
    <property type="match status" value="1"/>
</dbReference>
<dbReference type="OrthoDB" id="9804312at2"/>
<dbReference type="RefSeq" id="WP_109322623.1">
    <property type="nucleotide sequence ID" value="NZ_CP029346.1"/>
</dbReference>
<keyword evidence="4" id="KW-1185">Reference proteome</keyword>
<dbReference type="Proteomes" id="UP000245468">
    <property type="component" value="Chromosome"/>
</dbReference>
<dbReference type="SUPFAM" id="SSF53335">
    <property type="entry name" value="S-adenosyl-L-methionine-dependent methyltransferases"/>
    <property type="match status" value="1"/>
</dbReference>
<keyword evidence="1" id="KW-0808">Transferase</keyword>
<accession>A0A2S2DU51</accession>
<dbReference type="GO" id="GO:0016740">
    <property type="term" value="F:transferase activity"/>
    <property type="evidence" value="ECO:0007669"/>
    <property type="project" value="UniProtKB-KW"/>
</dbReference>
<evidence type="ECO:0000256" key="1">
    <source>
        <dbReference type="ARBA" id="ARBA00022679"/>
    </source>
</evidence>
<dbReference type="PANTHER" id="PTHR43861">
    <property type="entry name" value="TRANS-ACONITATE 2-METHYLTRANSFERASE-RELATED"/>
    <property type="match status" value="1"/>
</dbReference>
<evidence type="ECO:0000259" key="2">
    <source>
        <dbReference type="Pfam" id="PF13649"/>
    </source>
</evidence>
<feature type="domain" description="Methyltransferase" evidence="2">
    <location>
        <begin position="40"/>
        <end position="128"/>
    </location>
</feature>
<dbReference type="InterPro" id="IPR029063">
    <property type="entry name" value="SAM-dependent_MTases_sf"/>
</dbReference>
<reference evidence="4" key="1">
    <citation type="submission" date="2018-05" db="EMBL/GenBank/DDBJ databases">
        <title>Pseudarcicella sp. HME7025 Genome sequencing and assembly.</title>
        <authorList>
            <person name="Kim H."/>
            <person name="Kang H."/>
            <person name="Joh K."/>
        </authorList>
    </citation>
    <scope>NUCLEOTIDE SEQUENCE [LARGE SCALE GENOMIC DNA]</scope>
    <source>
        <strain evidence="4">HME7025</strain>
    </source>
</reference>
<dbReference type="Pfam" id="PF13649">
    <property type="entry name" value="Methyltransf_25"/>
    <property type="match status" value="1"/>
</dbReference>
<evidence type="ECO:0000313" key="3">
    <source>
        <dbReference type="EMBL" id="AWL08905.1"/>
    </source>
</evidence>
<name>A0A2S2DU51_9BACT</name>
<dbReference type="AlphaFoldDB" id="A0A2S2DU51"/>
<dbReference type="InterPro" id="IPR041698">
    <property type="entry name" value="Methyltransf_25"/>
</dbReference>
<gene>
    <name evidence="3" type="ORF">HME7025_01041</name>
</gene>
<protein>
    <recommendedName>
        <fullName evidence="2">Methyltransferase domain-containing protein</fullName>
    </recommendedName>
</protein>
<dbReference type="EMBL" id="CP029346">
    <property type="protein sequence ID" value="AWL08905.1"/>
    <property type="molecule type" value="Genomic_DNA"/>
</dbReference>
<dbReference type="Gene3D" id="3.40.50.150">
    <property type="entry name" value="Vaccinia Virus protein VP39"/>
    <property type="match status" value="1"/>
</dbReference>
<sequence>MKAIWNSRYDSKEYQYGVEPNQFFKKQLQKLSIGRLLVPAAGEGRDAVFAAQIGWEVHAFDSSDTAQGKANKLAGEKSVNLHYECIDAASVRYPFESFDAIALVYFHQNPEERRKFHQQCIKWLKPGGKIILEGFHKNQMGLNSGGPKDLNMLFDLDELNEDFTGLTKEYSKVKETLLNEGPLHQGKAYVIDFLASKSLV</sequence>
<organism evidence="3 4">
    <name type="scientific">Aquirufa nivalisilvae</name>
    <dbReference type="NCBI Taxonomy" id="2516557"/>
    <lineage>
        <taxon>Bacteria</taxon>
        <taxon>Pseudomonadati</taxon>
        <taxon>Bacteroidota</taxon>
        <taxon>Cytophagia</taxon>
        <taxon>Cytophagales</taxon>
        <taxon>Flectobacillaceae</taxon>
        <taxon>Aquirufa</taxon>
    </lineage>
</organism>
<dbReference type="KEGG" id="psez:HME7025_01041"/>
<dbReference type="PANTHER" id="PTHR43861:SF3">
    <property type="entry name" value="PUTATIVE (AFU_ORTHOLOGUE AFUA_2G14390)-RELATED"/>
    <property type="match status" value="1"/>
</dbReference>